<reference evidence="7 8" key="1">
    <citation type="submission" date="2017-08" db="EMBL/GenBank/DDBJ databases">
        <title>Infants hospitalized years apart are colonized by the same room-sourced microbial strains.</title>
        <authorList>
            <person name="Brooks B."/>
            <person name="Olm M.R."/>
            <person name="Firek B.A."/>
            <person name="Baker R."/>
            <person name="Thomas B.C."/>
            <person name="Morowitz M.J."/>
            <person name="Banfield J.F."/>
        </authorList>
    </citation>
    <scope>NUCLEOTIDE SEQUENCE [LARGE SCALE GENOMIC DNA]</scope>
    <source>
        <strain evidence="7">S2_018_000_R2_101</strain>
    </source>
</reference>
<evidence type="ECO:0000256" key="1">
    <source>
        <dbReference type="ARBA" id="ARBA00022729"/>
    </source>
</evidence>
<gene>
    <name evidence="7" type="ORF">DI623_02875</name>
</gene>
<evidence type="ECO:0000259" key="6">
    <source>
        <dbReference type="Pfam" id="PF09864"/>
    </source>
</evidence>
<organism evidence="7 8">
    <name type="scientific">Sphingomonas sanxanigenens</name>
    <dbReference type="NCBI Taxonomy" id="397260"/>
    <lineage>
        <taxon>Bacteria</taxon>
        <taxon>Pseudomonadati</taxon>
        <taxon>Pseudomonadota</taxon>
        <taxon>Alphaproteobacteria</taxon>
        <taxon>Sphingomonadales</taxon>
        <taxon>Sphingomonadaceae</taxon>
        <taxon>Sphingomonas</taxon>
    </lineage>
</organism>
<feature type="signal peptide" evidence="5">
    <location>
        <begin position="1"/>
        <end position="22"/>
    </location>
</feature>
<evidence type="ECO:0000313" key="8">
    <source>
        <dbReference type="Proteomes" id="UP000249066"/>
    </source>
</evidence>
<dbReference type="InterPro" id="IPR036328">
    <property type="entry name" value="MliC_sf"/>
</dbReference>
<evidence type="ECO:0000313" key="7">
    <source>
        <dbReference type="EMBL" id="PZO91485.1"/>
    </source>
</evidence>
<evidence type="ECO:0000256" key="2">
    <source>
        <dbReference type="ARBA" id="ARBA00023136"/>
    </source>
</evidence>
<comment type="caution">
    <text evidence="7">The sequence shown here is derived from an EMBL/GenBank/DDBJ whole genome shotgun (WGS) entry which is preliminary data.</text>
</comment>
<proteinExistence type="predicted"/>
<dbReference type="InterPro" id="IPR018660">
    <property type="entry name" value="MliC"/>
</dbReference>
<dbReference type="Proteomes" id="UP000249066">
    <property type="component" value="Unassembled WGS sequence"/>
</dbReference>
<dbReference type="SUPFAM" id="SSF141488">
    <property type="entry name" value="YdhA-like"/>
    <property type="match status" value="1"/>
</dbReference>
<keyword evidence="1 5" id="KW-0732">Signal</keyword>
<evidence type="ECO:0000256" key="3">
    <source>
        <dbReference type="ARBA" id="ARBA00023139"/>
    </source>
</evidence>
<keyword evidence="3" id="KW-0564">Palmitate</keyword>
<protein>
    <recommendedName>
        <fullName evidence="6">C-type lysozyme inhibitor domain-containing protein</fullName>
    </recommendedName>
</protein>
<dbReference type="EMBL" id="QFNN01000008">
    <property type="protein sequence ID" value="PZO91485.1"/>
    <property type="molecule type" value="Genomic_DNA"/>
</dbReference>
<keyword evidence="2" id="KW-0472">Membrane</keyword>
<accession>A0A2W5C8H3</accession>
<dbReference type="Pfam" id="PF09864">
    <property type="entry name" value="MliC"/>
    <property type="match status" value="1"/>
</dbReference>
<keyword evidence="4" id="KW-0449">Lipoprotein</keyword>
<dbReference type="Gene3D" id="2.40.128.200">
    <property type="match status" value="1"/>
</dbReference>
<evidence type="ECO:0000256" key="4">
    <source>
        <dbReference type="ARBA" id="ARBA00023288"/>
    </source>
</evidence>
<evidence type="ECO:0000256" key="5">
    <source>
        <dbReference type="SAM" id="SignalP"/>
    </source>
</evidence>
<dbReference type="AlphaFoldDB" id="A0A2W5C8H3"/>
<feature type="chain" id="PRO_5015981199" description="C-type lysozyme inhibitor domain-containing protein" evidence="5">
    <location>
        <begin position="23"/>
        <end position="115"/>
    </location>
</feature>
<feature type="domain" description="C-type lysozyme inhibitor" evidence="6">
    <location>
        <begin position="34"/>
        <end position="85"/>
    </location>
</feature>
<name>A0A2W5C8H3_9SPHN</name>
<sequence>MMVNLGRLVPLALLALAAPGHAQWQSLAGKPTVYRCPDGTRVEASYINANEAFVTYMDRSARMSVAPSADGVRYTGGGWQWWTKGMAQGMIAPLKPGETIASAAGQTCVAGKKGK</sequence>